<protein>
    <recommendedName>
        <fullName evidence="1">TPM domain-containing protein</fullName>
    </recommendedName>
</protein>
<dbReference type="PANTHER" id="PTHR30373">
    <property type="entry name" value="UPF0603 PROTEIN YGCG"/>
    <property type="match status" value="1"/>
</dbReference>
<dbReference type="Pfam" id="PF04536">
    <property type="entry name" value="TPM_phosphatase"/>
    <property type="match status" value="1"/>
</dbReference>
<evidence type="ECO:0000313" key="2">
    <source>
        <dbReference type="EMBL" id="SEW09071.1"/>
    </source>
</evidence>
<dbReference type="OrthoDB" id="9810918at2"/>
<dbReference type="STRING" id="1267423.SAMN05216290_1706"/>
<evidence type="ECO:0000313" key="3">
    <source>
        <dbReference type="Proteomes" id="UP000199437"/>
    </source>
</evidence>
<proteinExistence type="predicted"/>
<dbReference type="EMBL" id="FOIR01000001">
    <property type="protein sequence ID" value="SEW09071.1"/>
    <property type="molecule type" value="Genomic_DNA"/>
</dbReference>
<dbReference type="PROSITE" id="PS51257">
    <property type="entry name" value="PROKAR_LIPOPROTEIN"/>
    <property type="match status" value="1"/>
</dbReference>
<gene>
    <name evidence="2" type="ORF">SAMN05216290_1706</name>
</gene>
<name>A0A1I0P6B4_9BACT</name>
<sequence>MKNAVLLFSLFVLFSCSSNKNEFSVILDIEEVLSETEELRLNKLIKEHERKTTNEIAIITTPNWGDYDNSLDFAVNSGNKLGVGKANKDNGVVIIFSKTLKETRITTGYGTERVLKDELVKQFIDSLMLPHFRKDEFYEGILAGTQAVITHLELPGNEIQ</sequence>
<evidence type="ECO:0000259" key="1">
    <source>
        <dbReference type="Pfam" id="PF04536"/>
    </source>
</evidence>
<dbReference type="RefSeq" id="WP_090258072.1">
    <property type="nucleotide sequence ID" value="NZ_FOIR01000001.1"/>
</dbReference>
<accession>A0A1I0P6B4</accession>
<dbReference type="Proteomes" id="UP000199437">
    <property type="component" value="Unassembled WGS sequence"/>
</dbReference>
<keyword evidence="3" id="KW-1185">Reference proteome</keyword>
<dbReference type="Gene3D" id="3.10.310.50">
    <property type="match status" value="1"/>
</dbReference>
<organism evidence="2 3">
    <name type="scientific">Roseivirga pacifica</name>
    <dbReference type="NCBI Taxonomy" id="1267423"/>
    <lineage>
        <taxon>Bacteria</taxon>
        <taxon>Pseudomonadati</taxon>
        <taxon>Bacteroidota</taxon>
        <taxon>Cytophagia</taxon>
        <taxon>Cytophagales</taxon>
        <taxon>Roseivirgaceae</taxon>
        <taxon>Roseivirga</taxon>
    </lineage>
</organism>
<dbReference type="InterPro" id="IPR007621">
    <property type="entry name" value="TPM_dom"/>
</dbReference>
<reference evidence="3" key="1">
    <citation type="submission" date="2016-10" db="EMBL/GenBank/DDBJ databases">
        <authorList>
            <person name="Varghese N."/>
            <person name="Submissions S."/>
        </authorList>
    </citation>
    <scope>NUCLEOTIDE SEQUENCE [LARGE SCALE GENOMIC DNA]</scope>
    <source>
        <strain evidence="3">CGMCC 1.12402</strain>
    </source>
</reference>
<feature type="domain" description="TPM" evidence="1">
    <location>
        <begin position="28"/>
        <end position="149"/>
    </location>
</feature>
<dbReference type="GeneID" id="99986428"/>
<dbReference type="PANTHER" id="PTHR30373:SF2">
    <property type="entry name" value="UPF0603 PROTEIN YGCG"/>
    <property type="match status" value="1"/>
</dbReference>
<dbReference type="AlphaFoldDB" id="A0A1I0P6B4"/>